<dbReference type="Proteomes" id="UP001596074">
    <property type="component" value="Unassembled WGS sequence"/>
</dbReference>
<sequence length="307" mass="33297">MGFDTSFHPVDLSLIENRLLPYLAGHGQDDAIDDLIAGAVALRKTRFRAKAWALGALKFEPAGFESDLHVWGRPFFIVADGAERVAEDVQRYLATPSDQVDDLAAEMLNRLDPALAGRIEPDQGGRLPDDAALADSLSAAMRILRGAALALRAGERTVRHPDGREFDAADLLAREVPYNLLDFAAALLPGWMSRGYTWPTRLYGDAGIADEGFTSSVALTGLLREEFPGLDWPAPSHTIDSNYMVGGLVPASDVAGARAHLNRHRLRLDCEPFDAQKIDEAMGVAEHLGVAFCEATELYSGMEGNLN</sequence>
<dbReference type="EMBL" id="JBHSON010000099">
    <property type="protein sequence ID" value="MFC5752903.1"/>
    <property type="molecule type" value="Genomic_DNA"/>
</dbReference>
<dbReference type="RefSeq" id="WP_378289370.1">
    <property type="nucleotide sequence ID" value="NZ_JBHSON010000099.1"/>
</dbReference>
<proteinExistence type="predicted"/>
<organism evidence="1 2">
    <name type="scientific">Actinomadura rugatobispora</name>
    <dbReference type="NCBI Taxonomy" id="1994"/>
    <lineage>
        <taxon>Bacteria</taxon>
        <taxon>Bacillati</taxon>
        <taxon>Actinomycetota</taxon>
        <taxon>Actinomycetes</taxon>
        <taxon>Streptosporangiales</taxon>
        <taxon>Thermomonosporaceae</taxon>
        <taxon>Actinomadura</taxon>
    </lineage>
</organism>
<evidence type="ECO:0000313" key="2">
    <source>
        <dbReference type="Proteomes" id="UP001596074"/>
    </source>
</evidence>
<reference evidence="2" key="1">
    <citation type="journal article" date="2019" name="Int. J. Syst. Evol. Microbiol.">
        <title>The Global Catalogue of Microorganisms (GCM) 10K type strain sequencing project: providing services to taxonomists for standard genome sequencing and annotation.</title>
        <authorList>
            <consortium name="The Broad Institute Genomics Platform"/>
            <consortium name="The Broad Institute Genome Sequencing Center for Infectious Disease"/>
            <person name="Wu L."/>
            <person name="Ma J."/>
        </authorList>
    </citation>
    <scope>NUCLEOTIDE SEQUENCE [LARGE SCALE GENOMIC DNA]</scope>
    <source>
        <strain evidence="2">KCTC 42087</strain>
    </source>
</reference>
<keyword evidence="2" id="KW-1185">Reference proteome</keyword>
<accession>A0ABW1AEG1</accession>
<evidence type="ECO:0000313" key="1">
    <source>
        <dbReference type="EMBL" id="MFC5752903.1"/>
    </source>
</evidence>
<protein>
    <submittedName>
        <fullName evidence="1">Uncharacterized protein</fullName>
    </submittedName>
</protein>
<name>A0ABW1AEG1_9ACTN</name>
<comment type="caution">
    <text evidence="1">The sequence shown here is derived from an EMBL/GenBank/DDBJ whole genome shotgun (WGS) entry which is preliminary data.</text>
</comment>
<gene>
    <name evidence="1" type="ORF">ACFPZN_45435</name>
</gene>